<gene>
    <name evidence="1" type="ORF">F5148DRAFT_1289545</name>
</gene>
<comment type="caution">
    <text evidence="1">The sequence shown here is derived from an EMBL/GenBank/DDBJ whole genome shotgun (WGS) entry which is preliminary data.</text>
</comment>
<name>A0ACC0TXH6_9AGAM</name>
<accession>A0ACC0TXH6</accession>
<dbReference type="Proteomes" id="UP001207468">
    <property type="component" value="Unassembled WGS sequence"/>
</dbReference>
<dbReference type="EMBL" id="JAGFNK010000331">
    <property type="protein sequence ID" value="KAI9452626.1"/>
    <property type="molecule type" value="Genomic_DNA"/>
</dbReference>
<evidence type="ECO:0000313" key="2">
    <source>
        <dbReference type="Proteomes" id="UP001207468"/>
    </source>
</evidence>
<protein>
    <submittedName>
        <fullName evidence="1">Uncharacterized protein</fullName>
    </submittedName>
</protein>
<reference evidence="1" key="1">
    <citation type="submission" date="2021-03" db="EMBL/GenBank/DDBJ databases">
        <title>Evolutionary priming and transition to the ectomycorrhizal habit in an iconic lineage of mushroom-forming fungi: is preadaptation a requirement?</title>
        <authorList>
            <consortium name="DOE Joint Genome Institute"/>
            <person name="Looney B.P."/>
            <person name="Miyauchi S."/>
            <person name="Morin E."/>
            <person name="Drula E."/>
            <person name="Courty P.E."/>
            <person name="Chicoki N."/>
            <person name="Fauchery L."/>
            <person name="Kohler A."/>
            <person name="Kuo A."/>
            <person name="LaButti K."/>
            <person name="Pangilinan J."/>
            <person name="Lipzen A."/>
            <person name="Riley R."/>
            <person name="Andreopoulos W."/>
            <person name="He G."/>
            <person name="Johnson J."/>
            <person name="Barry K.W."/>
            <person name="Grigoriev I.V."/>
            <person name="Nagy L."/>
            <person name="Hibbett D."/>
            <person name="Henrissat B."/>
            <person name="Matheny P.B."/>
            <person name="Labbe J."/>
            <person name="Martin A.F."/>
        </authorList>
    </citation>
    <scope>NUCLEOTIDE SEQUENCE</scope>
    <source>
        <strain evidence="1">BPL698</strain>
    </source>
</reference>
<sequence length="367" mass="40126">MKAAGFTADVINTLSLDSLKKIVKYHITNGAVSDTALSNASVCIKQNCLLDSVFFNASFGYRRYIHSLYVKKYGGSLSINGWFVNNNSGAPVKASNGYIYTINLVLQPPAQRVWDIVKSRPELNYYVAAINIIDSIYYTKNFYAVALMATDSALFNQVVFDGYSGDGSFNTSPKSVIPTVFAPTNTAFINAGFPDIASIRTKIVGSMKTNVSLPSPYTYLTHDVPSASAPIYSIGSNGTIIIGYGTYYLPFDSMLKMHYLFPVDQSGGSGTSFSTLIPYTDLTNNPSINNGVFNISTINTNIRGANSSITPYQLQFSSLGGLLQIQWNPAGTNNITVNTDANQLTRNTNFWALNGVVYECDRLFYNQ</sequence>
<evidence type="ECO:0000313" key="1">
    <source>
        <dbReference type="EMBL" id="KAI9452626.1"/>
    </source>
</evidence>
<proteinExistence type="predicted"/>
<organism evidence="1 2">
    <name type="scientific">Russula earlei</name>
    <dbReference type="NCBI Taxonomy" id="71964"/>
    <lineage>
        <taxon>Eukaryota</taxon>
        <taxon>Fungi</taxon>
        <taxon>Dikarya</taxon>
        <taxon>Basidiomycota</taxon>
        <taxon>Agaricomycotina</taxon>
        <taxon>Agaricomycetes</taxon>
        <taxon>Russulales</taxon>
        <taxon>Russulaceae</taxon>
        <taxon>Russula</taxon>
    </lineage>
</organism>
<keyword evidence="2" id="KW-1185">Reference proteome</keyword>